<dbReference type="OrthoDB" id="8929305at2"/>
<gene>
    <name evidence="3" type="ORF">FQY83_16265</name>
</gene>
<evidence type="ECO:0000256" key="2">
    <source>
        <dbReference type="SAM" id="SignalP"/>
    </source>
</evidence>
<feature type="region of interest" description="Disordered" evidence="1">
    <location>
        <begin position="24"/>
        <end position="57"/>
    </location>
</feature>
<sequence>MNRLRLLSTLAGLAFCAGALAQQPAPQPQPQAQPAPAGQPAMDQLTPEQRAALAKQDADMSQAALQVMALVDANRIGEVWDGASAAMKNVVSRDEFIKQVTIDRNRLGAVATRANPEVSRSLFKAGQQVPEGLYINVRSATKFANEAQPVRELVSFRLDEDKVWRVSGYSLR</sequence>
<dbReference type="EMBL" id="VOHK01000008">
    <property type="protein sequence ID" value="TWT17883.1"/>
    <property type="molecule type" value="Genomic_DNA"/>
</dbReference>
<name>A0A5C5TUK0_9GAMM</name>
<organism evidence="3 4">
    <name type="scientific">Luteimonas marina</name>
    <dbReference type="NCBI Taxonomy" id="488485"/>
    <lineage>
        <taxon>Bacteria</taxon>
        <taxon>Pseudomonadati</taxon>
        <taxon>Pseudomonadota</taxon>
        <taxon>Gammaproteobacteria</taxon>
        <taxon>Lysobacterales</taxon>
        <taxon>Lysobacteraceae</taxon>
        <taxon>Luteimonas</taxon>
    </lineage>
</organism>
<dbReference type="Proteomes" id="UP000319980">
    <property type="component" value="Unassembled WGS sequence"/>
</dbReference>
<dbReference type="RefSeq" id="WP_146389128.1">
    <property type="nucleotide sequence ID" value="NZ_VOHK01000008.1"/>
</dbReference>
<comment type="caution">
    <text evidence="3">The sequence shown here is derived from an EMBL/GenBank/DDBJ whole genome shotgun (WGS) entry which is preliminary data.</text>
</comment>
<dbReference type="InterPro" id="IPR025091">
    <property type="entry name" value="DUF4019"/>
</dbReference>
<feature type="signal peptide" evidence="2">
    <location>
        <begin position="1"/>
        <end position="21"/>
    </location>
</feature>
<dbReference type="AlphaFoldDB" id="A0A5C5TUK0"/>
<evidence type="ECO:0000313" key="4">
    <source>
        <dbReference type="Proteomes" id="UP000319980"/>
    </source>
</evidence>
<dbReference type="Pfam" id="PF13211">
    <property type="entry name" value="DUF4019"/>
    <property type="match status" value="1"/>
</dbReference>
<accession>A0A5C5TUK0</accession>
<feature type="chain" id="PRO_5023124831" evidence="2">
    <location>
        <begin position="22"/>
        <end position="172"/>
    </location>
</feature>
<keyword evidence="4" id="KW-1185">Reference proteome</keyword>
<evidence type="ECO:0000256" key="1">
    <source>
        <dbReference type="SAM" id="MobiDB-lite"/>
    </source>
</evidence>
<reference evidence="3 4" key="1">
    <citation type="journal article" date="2008" name="Int. J. Syst. Evol. Microbiol.">
        <title>Luteimonas marina sp. nov., isolated from seawater.</title>
        <authorList>
            <person name="Baik K.S."/>
            <person name="Park S.C."/>
            <person name="Kim M.S."/>
            <person name="Kim E.M."/>
            <person name="Park C."/>
            <person name="Chun J."/>
            <person name="Seong C.N."/>
        </authorList>
    </citation>
    <scope>NUCLEOTIDE SEQUENCE [LARGE SCALE GENOMIC DNA]</scope>
    <source>
        <strain evidence="3 4">FR1330</strain>
    </source>
</reference>
<protein>
    <submittedName>
        <fullName evidence="3">DUF4019 domain-containing protein</fullName>
    </submittedName>
</protein>
<proteinExistence type="predicted"/>
<keyword evidence="2" id="KW-0732">Signal</keyword>
<evidence type="ECO:0000313" key="3">
    <source>
        <dbReference type="EMBL" id="TWT17883.1"/>
    </source>
</evidence>